<dbReference type="EMBL" id="JABVEC010000002">
    <property type="protein sequence ID" value="MBC6464509.1"/>
    <property type="molecule type" value="Genomic_DNA"/>
</dbReference>
<organism evidence="8 9">
    <name type="scientific">Actinomadura alba</name>
    <dbReference type="NCBI Taxonomy" id="406431"/>
    <lineage>
        <taxon>Bacteria</taxon>
        <taxon>Bacillati</taxon>
        <taxon>Actinomycetota</taxon>
        <taxon>Actinomycetes</taxon>
        <taxon>Streptosporangiales</taxon>
        <taxon>Thermomonosporaceae</taxon>
        <taxon>Actinomadura</taxon>
    </lineage>
</organism>
<accession>A0ABR7LI30</accession>
<keyword evidence="5" id="KW-0663">Pyridoxal phosphate</keyword>
<evidence type="ECO:0000259" key="7">
    <source>
        <dbReference type="Pfam" id="PF00155"/>
    </source>
</evidence>
<keyword evidence="3 6" id="KW-0032">Aminotransferase</keyword>
<dbReference type="PROSITE" id="PS00105">
    <property type="entry name" value="AA_TRANSFER_CLASS_1"/>
    <property type="match status" value="1"/>
</dbReference>
<dbReference type="InterPro" id="IPR050596">
    <property type="entry name" value="AspAT/PAT-like"/>
</dbReference>
<evidence type="ECO:0000256" key="4">
    <source>
        <dbReference type="ARBA" id="ARBA00022679"/>
    </source>
</evidence>
<dbReference type="RefSeq" id="WP_187241515.1">
    <property type="nucleotide sequence ID" value="NZ_BAAAOK010000055.1"/>
</dbReference>
<dbReference type="InterPro" id="IPR004838">
    <property type="entry name" value="NHTrfase_class1_PyrdxlP-BS"/>
</dbReference>
<evidence type="ECO:0000256" key="2">
    <source>
        <dbReference type="ARBA" id="ARBA00007441"/>
    </source>
</evidence>
<evidence type="ECO:0000256" key="6">
    <source>
        <dbReference type="RuleBase" id="RU000481"/>
    </source>
</evidence>
<evidence type="ECO:0000313" key="9">
    <source>
        <dbReference type="Proteomes" id="UP000805614"/>
    </source>
</evidence>
<dbReference type="InterPro" id="IPR015421">
    <property type="entry name" value="PyrdxlP-dep_Trfase_major"/>
</dbReference>
<keyword evidence="4 6" id="KW-0808">Transferase</keyword>
<comment type="caution">
    <text evidence="8">The sequence shown here is derived from an EMBL/GenBank/DDBJ whole genome shotgun (WGS) entry which is preliminary data.</text>
</comment>
<reference evidence="8 9" key="1">
    <citation type="submission" date="2020-06" db="EMBL/GenBank/DDBJ databases">
        <title>Actinomadura xiongansis sp. nov., isolated from soil of Baiyangdian.</title>
        <authorList>
            <person name="Zhang X."/>
        </authorList>
    </citation>
    <scope>NUCLEOTIDE SEQUENCE [LARGE SCALE GENOMIC DNA]</scope>
    <source>
        <strain evidence="8 9">HBUM206468</strain>
    </source>
</reference>
<dbReference type="EC" id="2.6.1.-" evidence="6"/>
<evidence type="ECO:0000256" key="3">
    <source>
        <dbReference type="ARBA" id="ARBA00022576"/>
    </source>
</evidence>
<gene>
    <name evidence="8" type="ORF">HKK74_03220</name>
</gene>
<dbReference type="Gene3D" id="3.40.640.10">
    <property type="entry name" value="Type I PLP-dependent aspartate aminotransferase-like (Major domain)"/>
    <property type="match status" value="1"/>
</dbReference>
<dbReference type="InterPro" id="IPR004839">
    <property type="entry name" value="Aminotransferase_I/II_large"/>
</dbReference>
<dbReference type="Pfam" id="PF00155">
    <property type="entry name" value="Aminotran_1_2"/>
    <property type="match status" value="1"/>
</dbReference>
<evidence type="ECO:0000256" key="1">
    <source>
        <dbReference type="ARBA" id="ARBA00001933"/>
    </source>
</evidence>
<dbReference type="CDD" id="cd00609">
    <property type="entry name" value="AAT_like"/>
    <property type="match status" value="1"/>
</dbReference>
<dbReference type="InterPro" id="IPR015424">
    <property type="entry name" value="PyrdxlP-dep_Trfase"/>
</dbReference>
<dbReference type="SUPFAM" id="SSF53383">
    <property type="entry name" value="PLP-dependent transferases"/>
    <property type="match status" value="1"/>
</dbReference>
<name>A0ABR7LI30_9ACTN</name>
<dbReference type="Proteomes" id="UP000805614">
    <property type="component" value="Unassembled WGS sequence"/>
</dbReference>
<dbReference type="PRINTS" id="PR00753">
    <property type="entry name" value="ACCSYNTHASE"/>
</dbReference>
<dbReference type="InterPro" id="IPR015422">
    <property type="entry name" value="PyrdxlP-dep_Trfase_small"/>
</dbReference>
<dbReference type="PANTHER" id="PTHR46383">
    <property type="entry name" value="ASPARTATE AMINOTRANSFERASE"/>
    <property type="match status" value="1"/>
</dbReference>
<comment type="cofactor">
    <cofactor evidence="1 6">
        <name>pyridoxal 5'-phosphate</name>
        <dbReference type="ChEBI" id="CHEBI:597326"/>
    </cofactor>
</comment>
<keyword evidence="9" id="KW-1185">Reference proteome</keyword>
<dbReference type="Gene3D" id="3.90.1150.10">
    <property type="entry name" value="Aspartate Aminotransferase, domain 1"/>
    <property type="match status" value="1"/>
</dbReference>
<dbReference type="PANTHER" id="PTHR46383:SF1">
    <property type="entry name" value="ASPARTATE AMINOTRANSFERASE"/>
    <property type="match status" value="1"/>
</dbReference>
<sequence>MSRISERIAAISESATLAVDAKAKALKAAGRPVIGFGAGEPDFPTPDYIVEAAVTACRVPRFHKYTPAGGLPELRTAIAEKTERDSGFRVESSQVLVTNGGKQAVYEAFAALLDPGDEVLLPAPYWTTYPESIKLAGGVPVEVMTDETSGYLVSVEQLEAARTGRTKVLLLCSPSNPTGGVYTRDQVEAIGRWAAEHGLWVVTDEIYEHLVYGDASFHSLPVVVPEMADRTVVLNGVAKTYAMTGWRVGWLIGPSDVVKAAQNLQSHATSNVCNVAQAAALTAVSGDLSAVEEMRAAFDRRRQTIVRMLNEIPGVLCPEPQGAFYVYPSVKELLGRQIRGRRPQTSVELAELVLEEAEVALVPGEAFGTPGYFRLSYALGDEDLAEGVSRVAKLLSEAS</sequence>
<protein>
    <recommendedName>
        <fullName evidence="6">Aminotransferase</fullName>
        <ecNumber evidence="6">2.6.1.-</ecNumber>
    </recommendedName>
</protein>
<evidence type="ECO:0000313" key="8">
    <source>
        <dbReference type="EMBL" id="MBC6464509.1"/>
    </source>
</evidence>
<proteinExistence type="inferred from homology"/>
<comment type="similarity">
    <text evidence="2 6">Belongs to the class-I pyridoxal-phosphate-dependent aminotransferase family.</text>
</comment>
<evidence type="ECO:0000256" key="5">
    <source>
        <dbReference type="ARBA" id="ARBA00022898"/>
    </source>
</evidence>
<dbReference type="GO" id="GO:0008483">
    <property type="term" value="F:transaminase activity"/>
    <property type="evidence" value="ECO:0007669"/>
    <property type="project" value="UniProtKB-KW"/>
</dbReference>
<feature type="domain" description="Aminotransferase class I/classII large" evidence="7">
    <location>
        <begin position="32"/>
        <end position="390"/>
    </location>
</feature>